<reference evidence="1" key="1">
    <citation type="submission" date="2021-02" db="EMBL/GenBank/DDBJ databases">
        <authorList>
            <person name="Nowell W R."/>
        </authorList>
    </citation>
    <scope>NUCLEOTIDE SEQUENCE</scope>
</reference>
<accession>A0A8S3HID7</accession>
<dbReference type="EMBL" id="CAJOBH010293039">
    <property type="protein sequence ID" value="CAF5183416.1"/>
    <property type="molecule type" value="Genomic_DNA"/>
</dbReference>
<proteinExistence type="predicted"/>
<dbReference type="Proteomes" id="UP000681967">
    <property type="component" value="Unassembled WGS sequence"/>
</dbReference>
<organism evidence="1 2">
    <name type="scientific">Rotaria magnacalcarata</name>
    <dbReference type="NCBI Taxonomy" id="392030"/>
    <lineage>
        <taxon>Eukaryota</taxon>
        <taxon>Metazoa</taxon>
        <taxon>Spiralia</taxon>
        <taxon>Gnathifera</taxon>
        <taxon>Rotifera</taxon>
        <taxon>Eurotatoria</taxon>
        <taxon>Bdelloidea</taxon>
        <taxon>Philodinida</taxon>
        <taxon>Philodinidae</taxon>
        <taxon>Rotaria</taxon>
    </lineage>
</organism>
<sequence>MRASIDIDNLDAEVEQEDRPQDLKRTKFVLSMADINDHKRQLTFCNVDLPSNMSHKKVLLSEQLRLLEIVEKIYSMFVKLEIAGHPDC</sequence>
<feature type="non-terminal residue" evidence="1">
    <location>
        <position position="88"/>
    </location>
</feature>
<protein>
    <submittedName>
        <fullName evidence="1">Uncharacterized protein</fullName>
    </submittedName>
</protein>
<evidence type="ECO:0000313" key="2">
    <source>
        <dbReference type="Proteomes" id="UP000681967"/>
    </source>
</evidence>
<gene>
    <name evidence="1" type="ORF">BYL167_LOCUS79311</name>
</gene>
<evidence type="ECO:0000313" key="1">
    <source>
        <dbReference type="EMBL" id="CAF5183416.1"/>
    </source>
</evidence>
<comment type="caution">
    <text evidence="1">The sequence shown here is derived from an EMBL/GenBank/DDBJ whole genome shotgun (WGS) entry which is preliminary data.</text>
</comment>
<name>A0A8S3HID7_9BILA</name>
<dbReference type="AlphaFoldDB" id="A0A8S3HID7"/>